<gene>
    <name evidence="1" type="ORF">Aory04_001303200</name>
</gene>
<proteinExistence type="predicted"/>
<name>A0AAN4Z0M6_ASPOZ</name>
<accession>A0AAN4Z0M6</accession>
<reference evidence="1" key="1">
    <citation type="submission" date="2023-04" db="EMBL/GenBank/DDBJ databases">
        <title>Aspergillus oryzae NBRC 4228.</title>
        <authorList>
            <person name="Ichikawa N."/>
            <person name="Sato H."/>
            <person name="Tonouchi N."/>
        </authorList>
    </citation>
    <scope>NUCLEOTIDE SEQUENCE</scope>
    <source>
        <strain evidence="1">NBRC 4228</strain>
    </source>
</reference>
<sequence length="151" mass="16951">MLTSIRSVESRCLPLQALFRSFDKTLQTLRKANNALKDCGGVQHLPWHKMDQLLDNYESYADAYLQAASFLQSRAATTAQLIADTFSFKNSHTAQEQSDYMLDLTSSTVDDSSTVRVITVVTLIYLPSTFMAVCLSLPQSHLFRTYIVSLT</sequence>
<comment type="caution">
    <text evidence="1">The sequence shown here is derived from an EMBL/GenBank/DDBJ whole genome shotgun (WGS) entry which is preliminary data.</text>
</comment>
<evidence type="ECO:0000313" key="1">
    <source>
        <dbReference type="EMBL" id="GMG38308.1"/>
    </source>
</evidence>
<organism evidence="1 2">
    <name type="scientific">Aspergillus oryzae</name>
    <name type="common">Yellow koji mold</name>
    <dbReference type="NCBI Taxonomy" id="5062"/>
    <lineage>
        <taxon>Eukaryota</taxon>
        <taxon>Fungi</taxon>
        <taxon>Dikarya</taxon>
        <taxon>Ascomycota</taxon>
        <taxon>Pezizomycotina</taxon>
        <taxon>Eurotiomycetes</taxon>
        <taxon>Eurotiomycetidae</taxon>
        <taxon>Eurotiales</taxon>
        <taxon>Aspergillaceae</taxon>
        <taxon>Aspergillus</taxon>
        <taxon>Aspergillus subgen. Circumdati</taxon>
    </lineage>
</organism>
<dbReference type="AlphaFoldDB" id="A0AAN4Z0M6"/>
<protein>
    <submittedName>
        <fullName evidence="1">Unnamed protein product</fullName>
    </submittedName>
</protein>
<evidence type="ECO:0000313" key="2">
    <source>
        <dbReference type="Proteomes" id="UP001165205"/>
    </source>
</evidence>
<dbReference type="Proteomes" id="UP001165205">
    <property type="component" value="Unassembled WGS sequence"/>
</dbReference>
<dbReference type="EMBL" id="BSYA01000293">
    <property type="protein sequence ID" value="GMG38308.1"/>
    <property type="molecule type" value="Genomic_DNA"/>
</dbReference>